<dbReference type="EMBL" id="JAYXHS010000003">
    <property type="protein sequence ID" value="MEC5387211.1"/>
    <property type="molecule type" value="Genomic_DNA"/>
</dbReference>
<comment type="caution">
    <text evidence="1">The sequence shown here is derived from an EMBL/GenBank/DDBJ whole genome shotgun (WGS) entry which is preliminary data.</text>
</comment>
<dbReference type="InterPro" id="IPR011330">
    <property type="entry name" value="Glyco_hydro/deAcase_b/a-brl"/>
</dbReference>
<dbReference type="Proteomes" id="UP001331561">
    <property type="component" value="Unassembled WGS sequence"/>
</dbReference>
<reference evidence="1 2" key="1">
    <citation type="submission" date="2024-01" db="EMBL/GenBank/DDBJ databases">
        <title>Uliginosibacterium soil sp. nov.</title>
        <authorList>
            <person name="Lv Y."/>
        </authorList>
    </citation>
    <scope>NUCLEOTIDE SEQUENCE [LARGE SCALE GENOMIC DNA]</scope>
    <source>
        <strain evidence="1 2">H3</strain>
    </source>
</reference>
<name>A0ABU6K692_9RHOO</name>
<evidence type="ECO:0000313" key="1">
    <source>
        <dbReference type="EMBL" id="MEC5387211.1"/>
    </source>
</evidence>
<dbReference type="CDD" id="cd10935">
    <property type="entry name" value="CE4_WalW"/>
    <property type="match status" value="1"/>
</dbReference>
<proteinExistence type="predicted"/>
<sequence length="335" mass="36464">MIHHIADRKPANLPEGHPPVLLVVVDTEEEFDWSKPFDRNSVATTSIAAQPLAHTRVFDAFGAVPTYVVDWPVASTPASVDVLRGLQDAGKCEIGTHLHPWVTPPHTEAVNTFNSYAGNLPQELEFAKLERITQEITRNFGRAPRMFKAGRYGLGAGTAAAIEKLGYEIDASVVPYTSFRGDGGPDFSSATPDPFWFDVNGRRMLELPVTTGFAGALKGLGPGVYPQLTSPLARKLRMPAIASRSGMLERIRLTPEGCSADDMIRLLDAMADSGCRVFTLTYHSPSLAIGHTPYVRDQAGLDAFLASIERVCRHFKERLGGTFMSASALQARLLT</sequence>
<organism evidence="1 2">
    <name type="scientific">Uliginosibacterium silvisoli</name>
    <dbReference type="NCBI Taxonomy" id="3114758"/>
    <lineage>
        <taxon>Bacteria</taxon>
        <taxon>Pseudomonadati</taxon>
        <taxon>Pseudomonadota</taxon>
        <taxon>Betaproteobacteria</taxon>
        <taxon>Rhodocyclales</taxon>
        <taxon>Zoogloeaceae</taxon>
        <taxon>Uliginosibacterium</taxon>
    </lineage>
</organism>
<dbReference type="RefSeq" id="WP_327600188.1">
    <property type="nucleotide sequence ID" value="NZ_JAYXHS010000003.1"/>
</dbReference>
<dbReference type="SUPFAM" id="SSF88713">
    <property type="entry name" value="Glycoside hydrolase/deacetylase"/>
    <property type="match status" value="1"/>
</dbReference>
<accession>A0ABU6K692</accession>
<protein>
    <submittedName>
        <fullName evidence="1">Polysaccharide deacetylase family protein</fullName>
    </submittedName>
</protein>
<keyword evidence="2" id="KW-1185">Reference proteome</keyword>
<evidence type="ECO:0000313" key="2">
    <source>
        <dbReference type="Proteomes" id="UP001331561"/>
    </source>
</evidence>
<gene>
    <name evidence="1" type="ORF">VVD49_15890</name>
</gene>
<dbReference type="Gene3D" id="3.20.20.370">
    <property type="entry name" value="Glycoside hydrolase/deacetylase"/>
    <property type="match status" value="1"/>
</dbReference>